<gene>
    <name evidence="8" type="ORF">N0K08_15085</name>
</gene>
<sequence>MWTSLQNPLALVGRILLALLFIPTGVGKLTGFAGNVAYTASGGIPMPEVATAIALLIELVGGVALLLGWGTRWAALALAFFTLVASVFFHNFWGVPAEQAFMQQLLFYKNIAVVGGLLAFAAFGPGGLSVDARRMK</sequence>
<evidence type="ECO:0000256" key="1">
    <source>
        <dbReference type="ARBA" id="ARBA00004651"/>
    </source>
</evidence>
<evidence type="ECO:0000256" key="3">
    <source>
        <dbReference type="ARBA" id="ARBA00022475"/>
    </source>
</evidence>
<evidence type="ECO:0000256" key="6">
    <source>
        <dbReference type="ARBA" id="ARBA00023136"/>
    </source>
</evidence>
<protein>
    <submittedName>
        <fullName evidence="8">DoxX family protein</fullName>
    </submittedName>
</protein>
<accession>A0ABT2PQ65</accession>
<evidence type="ECO:0000256" key="2">
    <source>
        <dbReference type="ARBA" id="ARBA00006679"/>
    </source>
</evidence>
<comment type="caution">
    <text evidence="8">The sequence shown here is derived from an EMBL/GenBank/DDBJ whole genome shotgun (WGS) entry which is preliminary data.</text>
</comment>
<evidence type="ECO:0000313" key="9">
    <source>
        <dbReference type="Proteomes" id="UP001525968"/>
    </source>
</evidence>
<dbReference type="Pfam" id="PF07681">
    <property type="entry name" value="DoxX"/>
    <property type="match status" value="1"/>
</dbReference>
<evidence type="ECO:0000256" key="4">
    <source>
        <dbReference type="ARBA" id="ARBA00022692"/>
    </source>
</evidence>
<dbReference type="PANTHER" id="PTHR33452:SF1">
    <property type="entry name" value="INNER MEMBRANE PROTEIN YPHA-RELATED"/>
    <property type="match status" value="1"/>
</dbReference>
<dbReference type="RefSeq" id="WP_261501211.1">
    <property type="nucleotide sequence ID" value="NZ_JAODYH010000007.1"/>
</dbReference>
<feature type="transmembrane region" description="Helical" evidence="7">
    <location>
        <begin position="105"/>
        <end position="128"/>
    </location>
</feature>
<feature type="transmembrane region" description="Helical" evidence="7">
    <location>
        <begin position="74"/>
        <end position="93"/>
    </location>
</feature>
<name>A0ABT2PQ65_9BURK</name>
<organism evidence="8 9">
    <name type="scientific">Acidovorax bellezanensis</name>
    <dbReference type="NCBI Taxonomy" id="2976702"/>
    <lineage>
        <taxon>Bacteria</taxon>
        <taxon>Pseudomonadati</taxon>
        <taxon>Pseudomonadota</taxon>
        <taxon>Betaproteobacteria</taxon>
        <taxon>Burkholderiales</taxon>
        <taxon>Comamonadaceae</taxon>
        <taxon>Acidovorax</taxon>
    </lineage>
</organism>
<comment type="subcellular location">
    <subcellularLocation>
        <location evidence="1">Cell membrane</location>
        <topology evidence="1">Multi-pass membrane protein</topology>
    </subcellularLocation>
</comment>
<keyword evidence="5 7" id="KW-1133">Transmembrane helix</keyword>
<keyword evidence="6 7" id="KW-0472">Membrane</keyword>
<keyword evidence="4 7" id="KW-0812">Transmembrane</keyword>
<comment type="similarity">
    <text evidence="2">Belongs to the DoxX family.</text>
</comment>
<proteinExistence type="inferred from homology"/>
<dbReference type="InterPro" id="IPR032808">
    <property type="entry name" value="DoxX"/>
</dbReference>
<keyword evidence="3" id="KW-1003">Cell membrane</keyword>
<evidence type="ECO:0000256" key="5">
    <source>
        <dbReference type="ARBA" id="ARBA00022989"/>
    </source>
</evidence>
<dbReference type="EMBL" id="JAODYH010000007">
    <property type="protein sequence ID" value="MCT9811969.1"/>
    <property type="molecule type" value="Genomic_DNA"/>
</dbReference>
<evidence type="ECO:0000313" key="8">
    <source>
        <dbReference type="EMBL" id="MCT9811969.1"/>
    </source>
</evidence>
<keyword evidence="9" id="KW-1185">Reference proteome</keyword>
<reference evidence="8 9" key="1">
    <citation type="submission" date="2022-09" db="EMBL/GenBank/DDBJ databases">
        <title>Draft genome of isolate Be4.</title>
        <authorList>
            <person name="Sanchez-Castro I."/>
            <person name="Martinez-Rodriguez P."/>
            <person name="Descostes M."/>
            <person name="Merroun M."/>
        </authorList>
    </citation>
    <scope>NUCLEOTIDE SEQUENCE [LARGE SCALE GENOMIC DNA]</scope>
    <source>
        <strain evidence="8 9">Be4</strain>
    </source>
</reference>
<dbReference type="InterPro" id="IPR051907">
    <property type="entry name" value="DoxX-like_oxidoreductase"/>
</dbReference>
<feature type="transmembrane region" description="Helical" evidence="7">
    <location>
        <begin position="49"/>
        <end position="67"/>
    </location>
</feature>
<evidence type="ECO:0000256" key="7">
    <source>
        <dbReference type="SAM" id="Phobius"/>
    </source>
</evidence>
<dbReference type="PANTHER" id="PTHR33452">
    <property type="entry name" value="OXIDOREDUCTASE CATD-RELATED"/>
    <property type="match status" value="1"/>
</dbReference>
<dbReference type="Proteomes" id="UP001525968">
    <property type="component" value="Unassembled WGS sequence"/>
</dbReference>